<comment type="caution">
    <text evidence="1">The sequence shown here is derived from an EMBL/GenBank/DDBJ whole genome shotgun (WGS) entry which is preliminary data.</text>
</comment>
<dbReference type="Pfam" id="PF14354">
    <property type="entry name" value="Lar_restr_allev"/>
    <property type="match status" value="1"/>
</dbReference>
<reference evidence="1" key="1">
    <citation type="submission" date="2020-08" db="EMBL/GenBank/DDBJ databases">
        <title>Genome public.</title>
        <authorList>
            <person name="Liu C."/>
            <person name="Sun Q."/>
        </authorList>
    </citation>
    <scope>NUCLEOTIDE SEQUENCE</scope>
    <source>
        <strain evidence="1">BX15</strain>
    </source>
</reference>
<gene>
    <name evidence="1" type="ORF">H8Z83_04235</name>
</gene>
<sequence length="101" mass="11328">MPELNLKPLPCPFCGSTKLKVDQKTSSNTKWNSETGRCDKLVVVTVRCNKCHTRGPTVSMYAGWYDRPTQVLNNAAIEAWNQRIEKEATNDAGNGDLKRET</sequence>
<dbReference type="Proteomes" id="UP000620327">
    <property type="component" value="Unassembled WGS sequence"/>
</dbReference>
<proteinExistence type="predicted"/>
<protein>
    <submittedName>
        <fullName evidence="1">Lar family restriction alleviation protein</fullName>
    </submittedName>
</protein>
<accession>A0A923MF20</accession>
<dbReference type="AlphaFoldDB" id="A0A923MF20"/>
<evidence type="ECO:0000313" key="2">
    <source>
        <dbReference type="Proteomes" id="UP000620327"/>
    </source>
</evidence>
<evidence type="ECO:0000313" key="1">
    <source>
        <dbReference type="EMBL" id="MBC5769530.1"/>
    </source>
</evidence>
<name>A0A923MF20_9FIRM</name>
<dbReference type="EMBL" id="JACOQI010000002">
    <property type="protein sequence ID" value="MBC5769530.1"/>
    <property type="molecule type" value="Genomic_DNA"/>
</dbReference>
<organism evidence="1 2">
    <name type="scientific">Dysosmobacter segnis</name>
    <dbReference type="NCBI Taxonomy" id="2763042"/>
    <lineage>
        <taxon>Bacteria</taxon>
        <taxon>Bacillati</taxon>
        <taxon>Bacillota</taxon>
        <taxon>Clostridia</taxon>
        <taxon>Eubacteriales</taxon>
        <taxon>Oscillospiraceae</taxon>
        <taxon>Dysosmobacter</taxon>
    </lineage>
</organism>
<dbReference type="RefSeq" id="WP_187013874.1">
    <property type="nucleotide sequence ID" value="NZ_JACOQI010000002.1"/>
</dbReference>
<keyword evidence="2" id="KW-1185">Reference proteome</keyword>